<accession>A0A0C9VAG9</accession>
<keyword evidence="1" id="KW-0472">Membrane</keyword>
<evidence type="ECO:0000256" key="1">
    <source>
        <dbReference type="SAM" id="Phobius"/>
    </source>
</evidence>
<keyword evidence="1" id="KW-1133">Transmembrane helix</keyword>
<feature type="transmembrane region" description="Helical" evidence="1">
    <location>
        <begin position="20"/>
        <end position="44"/>
    </location>
</feature>
<evidence type="ECO:0000313" key="3">
    <source>
        <dbReference type="Proteomes" id="UP000054279"/>
    </source>
</evidence>
<keyword evidence="1" id="KW-0812">Transmembrane</keyword>
<reference evidence="2 3" key="1">
    <citation type="submission" date="2014-06" db="EMBL/GenBank/DDBJ databases">
        <title>Evolutionary Origins and Diversification of the Mycorrhizal Mutualists.</title>
        <authorList>
            <consortium name="DOE Joint Genome Institute"/>
            <consortium name="Mycorrhizal Genomics Consortium"/>
            <person name="Kohler A."/>
            <person name="Kuo A."/>
            <person name="Nagy L.G."/>
            <person name="Floudas D."/>
            <person name="Copeland A."/>
            <person name="Barry K.W."/>
            <person name="Cichocki N."/>
            <person name="Veneault-Fourrey C."/>
            <person name="LaButti K."/>
            <person name="Lindquist E.A."/>
            <person name="Lipzen A."/>
            <person name="Lundell T."/>
            <person name="Morin E."/>
            <person name="Murat C."/>
            <person name="Riley R."/>
            <person name="Ohm R."/>
            <person name="Sun H."/>
            <person name="Tunlid A."/>
            <person name="Henrissat B."/>
            <person name="Grigoriev I.V."/>
            <person name="Hibbett D.S."/>
            <person name="Martin F."/>
        </authorList>
    </citation>
    <scope>NUCLEOTIDE SEQUENCE [LARGE SCALE GENOMIC DNA]</scope>
    <source>
        <strain evidence="2 3">SS14</strain>
    </source>
</reference>
<organism evidence="2 3">
    <name type="scientific">Sphaerobolus stellatus (strain SS14)</name>
    <dbReference type="NCBI Taxonomy" id="990650"/>
    <lineage>
        <taxon>Eukaryota</taxon>
        <taxon>Fungi</taxon>
        <taxon>Dikarya</taxon>
        <taxon>Basidiomycota</taxon>
        <taxon>Agaricomycotina</taxon>
        <taxon>Agaricomycetes</taxon>
        <taxon>Phallomycetidae</taxon>
        <taxon>Geastrales</taxon>
        <taxon>Sphaerobolaceae</taxon>
        <taxon>Sphaerobolus</taxon>
    </lineage>
</organism>
<proteinExistence type="predicted"/>
<gene>
    <name evidence="2" type="ORF">M422DRAFT_263643</name>
</gene>
<dbReference type="AlphaFoldDB" id="A0A0C9VAG9"/>
<sequence length="188" mass="20665">MSISADDSVVLRVQALYARANWVLGVLIPAYLCQLAIIGSQYFVRPDIWKPQNAELTCDSEALPWNKQCPAVNHYNWHTCNQNILVGTPAYLFCLLRKKINVATINPRRSTASAAIPTIAPTEIPPSPGEDQLGLPRKDALSLSPCVAISELGELVNVPVEPVWIGDVTIKKSSQHQACSLVFMIFKV</sequence>
<dbReference type="EMBL" id="KN837201">
    <property type="protein sequence ID" value="KIJ34331.1"/>
    <property type="molecule type" value="Genomic_DNA"/>
</dbReference>
<dbReference type="Proteomes" id="UP000054279">
    <property type="component" value="Unassembled WGS sequence"/>
</dbReference>
<evidence type="ECO:0000313" key="2">
    <source>
        <dbReference type="EMBL" id="KIJ34331.1"/>
    </source>
</evidence>
<name>A0A0C9VAG9_SPHS4</name>
<keyword evidence="3" id="KW-1185">Reference proteome</keyword>
<protein>
    <submittedName>
        <fullName evidence="2">Uncharacterized protein</fullName>
    </submittedName>
</protein>
<dbReference type="HOGENOM" id="CLU_1441893_0_0_1"/>